<feature type="region of interest" description="Disordered" evidence="1">
    <location>
        <begin position="20"/>
        <end position="115"/>
    </location>
</feature>
<evidence type="ECO:0000313" key="3">
    <source>
        <dbReference type="Proteomes" id="UP000187209"/>
    </source>
</evidence>
<reference evidence="2 3" key="1">
    <citation type="submission" date="2016-11" db="EMBL/GenBank/DDBJ databases">
        <title>The macronuclear genome of Stentor coeruleus: a giant cell with tiny introns.</title>
        <authorList>
            <person name="Slabodnick M."/>
            <person name="Ruby J.G."/>
            <person name="Reiff S.B."/>
            <person name="Swart E.C."/>
            <person name="Gosai S."/>
            <person name="Prabakaran S."/>
            <person name="Witkowska E."/>
            <person name="Larue G.E."/>
            <person name="Fisher S."/>
            <person name="Freeman R.M."/>
            <person name="Gunawardena J."/>
            <person name="Chu W."/>
            <person name="Stover N.A."/>
            <person name="Gregory B.D."/>
            <person name="Nowacki M."/>
            <person name="Derisi J."/>
            <person name="Roy S.W."/>
            <person name="Marshall W.F."/>
            <person name="Sood P."/>
        </authorList>
    </citation>
    <scope>NUCLEOTIDE SEQUENCE [LARGE SCALE GENOMIC DNA]</scope>
    <source>
        <strain evidence="2">WM001</strain>
    </source>
</reference>
<sequence>MNKLVQIFKKCCSAPENAEIDEAKNDEVEKIEENSPPQELEKQEDSTFISDKTPESVVVANIKKPKKIEKAEKQEKTEKRRRSRKSEEPKLRASLVQANPIPAPPVQPLSHLKVY</sequence>
<proteinExistence type="predicted"/>
<organism evidence="2 3">
    <name type="scientific">Stentor coeruleus</name>
    <dbReference type="NCBI Taxonomy" id="5963"/>
    <lineage>
        <taxon>Eukaryota</taxon>
        <taxon>Sar</taxon>
        <taxon>Alveolata</taxon>
        <taxon>Ciliophora</taxon>
        <taxon>Postciliodesmatophora</taxon>
        <taxon>Heterotrichea</taxon>
        <taxon>Heterotrichida</taxon>
        <taxon>Stentoridae</taxon>
        <taxon>Stentor</taxon>
    </lineage>
</organism>
<comment type="caution">
    <text evidence="2">The sequence shown here is derived from an EMBL/GenBank/DDBJ whole genome shotgun (WGS) entry which is preliminary data.</text>
</comment>
<accession>A0A1R2CZ75</accession>
<feature type="compositionally biased region" description="Basic and acidic residues" evidence="1">
    <location>
        <begin position="21"/>
        <end position="45"/>
    </location>
</feature>
<evidence type="ECO:0000313" key="2">
    <source>
        <dbReference type="EMBL" id="OMJ94304.1"/>
    </source>
</evidence>
<protein>
    <submittedName>
        <fullName evidence="2">Uncharacterized protein</fullName>
    </submittedName>
</protein>
<feature type="compositionally biased region" description="Basic and acidic residues" evidence="1">
    <location>
        <begin position="68"/>
        <end position="78"/>
    </location>
</feature>
<gene>
    <name evidence="2" type="ORF">SteCoe_2500</name>
</gene>
<dbReference type="EMBL" id="MPUH01000028">
    <property type="protein sequence ID" value="OMJ94304.1"/>
    <property type="molecule type" value="Genomic_DNA"/>
</dbReference>
<name>A0A1R2CZ75_9CILI</name>
<evidence type="ECO:0000256" key="1">
    <source>
        <dbReference type="SAM" id="MobiDB-lite"/>
    </source>
</evidence>
<dbReference type="Proteomes" id="UP000187209">
    <property type="component" value="Unassembled WGS sequence"/>
</dbReference>
<keyword evidence="3" id="KW-1185">Reference proteome</keyword>
<dbReference type="AlphaFoldDB" id="A0A1R2CZ75"/>